<evidence type="ECO:0000313" key="2">
    <source>
        <dbReference type="Proteomes" id="UP000789405"/>
    </source>
</evidence>
<sequence>LCAKVFCDSYCDDFGSFEKGVADQIPVSIHIVPLDWMVYTTW</sequence>
<keyword evidence="2" id="KW-1185">Reference proteome</keyword>
<feature type="non-terminal residue" evidence="1">
    <location>
        <position position="42"/>
    </location>
</feature>
<dbReference type="Proteomes" id="UP000789405">
    <property type="component" value="Unassembled WGS sequence"/>
</dbReference>
<reference evidence="1" key="1">
    <citation type="submission" date="2021-06" db="EMBL/GenBank/DDBJ databases">
        <authorList>
            <person name="Kallberg Y."/>
            <person name="Tangrot J."/>
            <person name="Rosling A."/>
        </authorList>
    </citation>
    <scope>NUCLEOTIDE SEQUENCE</scope>
    <source>
        <strain evidence="1">MA453B</strain>
    </source>
</reference>
<dbReference type="EMBL" id="CAJVPY010002449">
    <property type="protein sequence ID" value="CAG8560934.1"/>
    <property type="molecule type" value="Genomic_DNA"/>
</dbReference>
<accession>A0A9N9BCC3</accession>
<name>A0A9N9BCC3_9GLOM</name>
<protein>
    <submittedName>
        <fullName evidence="1">17880_t:CDS:1</fullName>
    </submittedName>
</protein>
<comment type="caution">
    <text evidence="1">The sequence shown here is derived from an EMBL/GenBank/DDBJ whole genome shotgun (WGS) entry which is preliminary data.</text>
</comment>
<dbReference type="AlphaFoldDB" id="A0A9N9BCC3"/>
<proteinExistence type="predicted"/>
<gene>
    <name evidence="1" type="ORF">DERYTH_LOCUS5732</name>
</gene>
<organism evidence="1 2">
    <name type="scientific">Dentiscutata erythropus</name>
    <dbReference type="NCBI Taxonomy" id="1348616"/>
    <lineage>
        <taxon>Eukaryota</taxon>
        <taxon>Fungi</taxon>
        <taxon>Fungi incertae sedis</taxon>
        <taxon>Mucoromycota</taxon>
        <taxon>Glomeromycotina</taxon>
        <taxon>Glomeromycetes</taxon>
        <taxon>Diversisporales</taxon>
        <taxon>Gigasporaceae</taxon>
        <taxon>Dentiscutata</taxon>
    </lineage>
</organism>
<evidence type="ECO:0000313" key="1">
    <source>
        <dbReference type="EMBL" id="CAG8560934.1"/>
    </source>
</evidence>